<dbReference type="Pfam" id="PF03793">
    <property type="entry name" value="PASTA"/>
    <property type="match status" value="1"/>
</dbReference>
<evidence type="ECO:0000259" key="15">
    <source>
        <dbReference type="PROSITE" id="PS51178"/>
    </source>
</evidence>
<comment type="similarity">
    <text evidence="1">In the C-terminal section; belongs to the transpeptidase family.</text>
</comment>
<dbReference type="GO" id="GO:0008955">
    <property type="term" value="F:peptidoglycan glycosyltransferase activity"/>
    <property type="evidence" value="ECO:0007669"/>
    <property type="project" value="UniProtKB-EC"/>
</dbReference>
<feature type="domain" description="PASTA" evidence="15">
    <location>
        <begin position="701"/>
        <end position="765"/>
    </location>
</feature>
<evidence type="ECO:0000256" key="7">
    <source>
        <dbReference type="ARBA" id="ARBA00022801"/>
    </source>
</evidence>
<dbReference type="SMART" id="SM00740">
    <property type="entry name" value="PASTA"/>
    <property type="match status" value="1"/>
</dbReference>
<accession>A0A495Y0I4</accession>
<dbReference type="GO" id="GO:0009002">
    <property type="term" value="F:serine-type D-Ala-D-Ala carboxypeptidase activity"/>
    <property type="evidence" value="ECO:0007669"/>
    <property type="project" value="UniProtKB-EC"/>
</dbReference>
<dbReference type="Pfam" id="PF00905">
    <property type="entry name" value="Transpeptidase"/>
    <property type="match status" value="1"/>
</dbReference>
<feature type="compositionally biased region" description="Low complexity" evidence="14">
    <location>
        <begin position="802"/>
        <end position="817"/>
    </location>
</feature>
<evidence type="ECO:0000313" key="18">
    <source>
        <dbReference type="Proteomes" id="UP000278440"/>
    </source>
</evidence>
<evidence type="ECO:0000313" key="17">
    <source>
        <dbReference type="EMBL" id="RKT79109.1"/>
    </source>
</evidence>
<evidence type="ECO:0000256" key="6">
    <source>
        <dbReference type="ARBA" id="ARBA00022679"/>
    </source>
</evidence>
<feature type="compositionally biased region" description="Low complexity" evidence="14">
    <location>
        <begin position="833"/>
        <end position="844"/>
    </location>
</feature>
<dbReference type="RefSeq" id="WP_211333360.1">
    <property type="nucleotide sequence ID" value="NZ_JACHVT010000003.1"/>
</dbReference>
<keyword evidence="9" id="KW-0573">Peptidoglycan synthesis</keyword>
<keyword evidence="10" id="KW-0511">Multifunctional enzyme</keyword>
<dbReference type="Pfam" id="PF00912">
    <property type="entry name" value="Transgly"/>
    <property type="match status" value="1"/>
</dbReference>
<sequence length="864" mass="91091">MSSRTTAFGGVISLLGAFLASALVLGLLLAGLVMPAVGATGALARGGVDVFNDLPSEFKTDPLAQQSRILAADGTVIATPQDQNRTIVPLKAIAPIMRKAQVAIEDRRFYEHGGVDLQGVVRAAVSNLQAGATESGASSLTQQYVKISLQYSALSSGDKEAAAAAVKKDYMRKLKELKYAITLEKRMTKDQILEGYLNLVYYGDRAYGVEAASQHYFSIPASKLSVSQAALLAGLTQNPGTTDPVNNPKRAIDRRNVVLAAMYDQKVITQKQYQQAKARTLKQDMKVTNPKSTCLSSPYPYWCDFIINYAMEMPELGKTREERRRTLYQGGITITTTLDPRIQDATQKAVTSKVPIGDKSEVGAAAYVTDPKTGKVLAFAQNTKYTVGKQTLGATGINWALDKKYGGSSGFQFGSTAKAFGLLTAMESGMNTKSSVKAKAAGGNSQATYTPKEWPGGTVDGCGPGGTWKVYNDSPFAGGNISLMEATAKSTNTAFVALAEQLGGCKVRDTGMRLGLHQADGGQIPPYAPAYILGGSEVSPQGVATAYATLANDGTRCPVVAITKIVRNGKEVKLPSSACKQVADPDAVRATDKFLEYNMTNGSGIRNQLDGRQSAGKTGTANKNNESWFAGYTPNLATAVWVGTPDDGNKRNMVDLTIGDKYIPKMHGAAVAAPIWKSVMSTALEGMPVEKFKQPSDKLLNGDNTTIPDVTGMRVNAAVDALQAAGFNAGVGGTMRSSVPFGRVAGTSPSGTAKSGSFITLYTSGAGMSFGGDTNGFTNNANQTRQNRRSGRTGTPTPPRTPTADPTQATADPTRTPKATKTKAPKPKPSKTPKPSASTKSPTKPTKPAPQPTKPVKPTTPPAA</sequence>
<comment type="caution">
    <text evidence="17">The sequence shown here is derived from an EMBL/GenBank/DDBJ whole genome shotgun (WGS) entry which is preliminary data.</text>
</comment>
<comment type="catalytic activity">
    <reaction evidence="12">
        <text>Preferential cleavage: (Ac)2-L-Lys-D-Ala-|-D-Ala. Also transpeptidation of peptidyl-alanyl moieties that are N-acyl substituents of D-alanine.</text>
        <dbReference type="EC" id="3.4.16.4"/>
    </reaction>
</comment>
<dbReference type="GO" id="GO:0071555">
    <property type="term" value="P:cell wall organization"/>
    <property type="evidence" value="ECO:0007669"/>
    <property type="project" value="UniProtKB-KW"/>
</dbReference>
<evidence type="ECO:0000256" key="5">
    <source>
        <dbReference type="ARBA" id="ARBA00022676"/>
    </source>
</evidence>
<gene>
    <name evidence="17" type="ORF">DFJ68_2564</name>
    <name evidence="16" type="ORF">FHW14_001507</name>
</gene>
<dbReference type="EMBL" id="JACHVT010000003">
    <property type="protein sequence ID" value="MBB2986353.1"/>
    <property type="molecule type" value="Genomic_DNA"/>
</dbReference>
<feature type="compositionally biased region" description="Basic residues" evidence="14">
    <location>
        <begin position="818"/>
        <end position="831"/>
    </location>
</feature>
<dbReference type="AlphaFoldDB" id="A0A495Y0I4"/>
<evidence type="ECO:0000256" key="3">
    <source>
        <dbReference type="ARBA" id="ARBA00022645"/>
    </source>
</evidence>
<keyword evidence="18" id="KW-1185">Reference proteome</keyword>
<keyword evidence="5" id="KW-0328">Glycosyltransferase</keyword>
<dbReference type="GO" id="GO:0030288">
    <property type="term" value="C:outer membrane-bounded periplasmic space"/>
    <property type="evidence" value="ECO:0007669"/>
    <property type="project" value="TreeGrafter"/>
</dbReference>
<dbReference type="InterPro" id="IPR001460">
    <property type="entry name" value="PCN-bd_Tpept"/>
</dbReference>
<dbReference type="FunFam" id="1.10.3810.10:FF:000001">
    <property type="entry name" value="Penicillin-binding protein 1A"/>
    <property type="match status" value="1"/>
</dbReference>
<evidence type="ECO:0000256" key="9">
    <source>
        <dbReference type="ARBA" id="ARBA00022984"/>
    </source>
</evidence>
<keyword evidence="3 17" id="KW-0121">Carboxypeptidase</keyword>
<dbReference type="PANTHER" id="PTHR32282:SF33">
    <property type="entry name" value="PEPTIDOGLYCAN GLYCOSYLTRANSFERASE"/>
    <property type="match status" value="1"/>
</dbReference>
<dbReference type="InterPro" id="IPR023346">
    <property type="entry name" value="Lysozyme-like_dom_sf"/>
</dbReference>
<keyword evidence="4" id="KW-0645">Protease</keyword>
<keyword evidence="7" id="KW-0378">Hydrolase</keyword>
<dbReference type="Gene3D" id="1.10.3810.10">
    <property type="entry name" value="Biosynthetic peptidoglycan transglycosylase-like"/>
    <property type="match status" value="1"/>
</dbReference>
<dbReference type="EMBL" id="RBXT01000001">
    <property type="protein sequence ID" value="RKT79109.1"/>
    <property type="molecule type" value="Genomic_DNA"/>
</dbReference>
<dbReference type="InterPro" id="IPR012338">
    <property type="entry name" value="Beta-lactam/transpept-like"/>
</dbReference>
<dbReference type="InterPro" id="IPR050396">
    <property type="entry name" value="Glycosyltr_51/Transpeptidase"/>
</dbReference>
<keyword evidence="11" id="KW-0961">Cell wall biogenesis/degradation</keyword>
<reference evidence="16 19" key="2">
    <citation type="submission" date="2020-08" db="EMBL/GenBank/DDBJ databases">
        <title>Genomic Encyclopedia of Type Strains, Phase IV (KMG-V): Genome sequencing to study the core and pangenomes of soil and plant-associated prokaryotes.</title>
        <authorList>
            <person name="Whitman W."/>
        </authorList>
    </citation>
    <scope>NUCLEOTIDE SEQUENCE [LARGE SCALE GENOMIC DNA]</scope>
    <source>
        <strain evidence="16 19">B3ACCR2</strain>
    </source>
</reference>
<evidence type="ECO:0000313" key="19">
    <source>
        <dbReference type="Proteomes" id="UP000590811"/>
    </source>
</evidence>
<organism evidence="17 18">
    <name type="scientific">Terracoccus luteus</name>
    <dbReference type="NCBI Taxonomy" id="53356"/>
    <lineage>
        <taxon>Bacteria</taxon>
        <taxon>Bacillati</taxon>
        <taxon>Actinomycetota</taxon>
        <taxon>Actinomycetes</taxon>
        <taxon>Micrococcales</taxon>
        <taxon>Intrasporangiaceae</taxon>
        <taxon>Terracoccus</taxon>
    </lineage>
</organism>
<dbReference type="Proteomes" id="UP000278440">
    <property type="component" value="Unassembled WGS sequence"/>
</dbReference>
<feature type="region of interest" description="Disordered" evidence="14">
    <location>
        <begin position="773"/>
        <end position="864"/>
    </location>
</feature>
<evidence type="ECO:0000256" key="2">
    <source>
        <dbReference type="ARBA" id="ARBA00007739"/>
    </source>
</evidence>
<evidence type="ECO:0000256" key="4">
    <source>
        <dbReference type="ARBA" id="ARBA00022670"/>
    </source>
</evidence>
<proteinExistence type="inferred from homology"/>
<dbReference type="SUPFAM" id="SSF56601">
    <property type="entry name" value="beta-lactamase/transpeptidase-like"/>
    <property type="match status" value="1"/>
</dbReference>
<dbReference type="GO" id="GO:0006508">
    <property type="term" value="P:proteolysis"/>
    <property type="evidence" value="ECO:0007669"/>
    <property type="project" value="UniProtKB-KW"/>
</dbReference>
<dbReference type="InterPro" id="IPR005543">
    <property type="entry name" value="PASTA_dom"/>
</dbReference>
<evidence type="ECO:0000256" key="12">
    <source>
        <dbReference type="ARBA" id="ARBA00034000"/>
    </source>
</evidence>
<evidence type="ECO:0000256" key="10">
    <source>
        <dbReference type="ARBA" id="ARBA00023268"/>
    </source>
</evidence>
<dbReference type="PANTHER" id="PTHR32282">
    <property type="entry name" value="BINDING PROTEIN TRANSPEPTIDASE, PUTATIVE-RELATED"/>
    <property type="match status" value="1"/>
</dbReference>
<dbReference type="GO" id="GO:0009252">
    <property type="term" value="P:peptidoglycan biosynthetic process"/>
    <property type="evidence" value="ECO:0007669"/>
    <property type="project" value="UniProtKB-KW"/>
</dbReference>
<dbReference type="Gene3D" id="3.30.10.20">
    <property type="match status" value="1"/>
</dbReference>
<evidence type="ECO:0000256" key="14">
    <source>
        <dbReference type="SAM" id="MobiDB-lite"/>
    </source>
</evidence>
<dbReference type="InterPro" id="IPR036950">
    <property type="entry name" value="PBP_transglycosylase"/>
</dbReference>
<keyword evidence="8" id="KW-0133">Cell shape</keyword>
<reference evidence="17 18" key="1">
    <citation type="submission" date="2018-10" db="EMBL/GenBank/DDBJ databases">
        <title>Sequencing the genomes of 1000 actinobacteria strains.</title>
        <authorList>
            <person name="Klenk H.-P."/>
        </authorList>
    </citation>
    <scope>NUCLEOTIDE SEQUENCE [LARGE SCALE GENOMIC DNA]</scope>
    <source>
        <strain evidence="17 18">DSM 44267</strain>
    </source>
</reference>
<protein>
    <submittedName>
        <fullName evidence="17">Membrane peptidoglycan carboxypeptidase</fullName>
    </submittedName>
</protein>
<dbReference type="PROSITE" id="PS51178">
    <property type="entry name" value="PASTA"/>
    <property type="match status" value="1"/>
</dbReference>
<evidence type="ECO:0000256" key="8">
    <source>
        <dbReference type="ARBA" id="ARBA00022960"/>
    </source>
</evidence>
<evidence type="ECO:0000313" key="16">
    <source>
        <dbReference type="EMBL" id="MBB2986353.1"/>
    </source>
</evidence>
<name>A0A495Y0I4_9MICO</name>
<evidence type="ECO:0000256" key="1">
    <source>
        <dbReference type="ARBA" id="ARBA00007090"/>
    </source>
</evidence>
<dbReference type="CDD" id="cd06577">
    <property type="entry name" value="PASTA_pknB"/>
    <property type="match status" value="1"/>
</dbReference>
<evidence type="ECO:0000256" key="13">
    <source>
        <dbReference type="ARBA" id="ARBA00049902"/>
    </source>
</evidence>
<evidence type="ECO:0000256" key="11">
    <source>
        <dbReference type="ARBA" id="ARBA00023316"/>
    </source>
</evidence>
<dbReference type="Proteomes" id="UP000590811">
    <property type="component" value="Unassembled WGS sequence"/>
</dbReference>
<feature type="compositionally biased region" description="Pro residues" evidence="14">
    <location>
        <begin position="845"/>
        <end position="864"/>
    </location>
</feature>
<comment type="similarity">
    <text evidence="2">In the N-terminal section; belongs to the glycosyltransferase 51 family.</text>
</comment>
<dbReference type="GO" id="GO:0008360">
    <property type="term" value="P:regulation of cell shape"/>
    <property type="evidence" value="ECO:0007669"/>
    <property type="project" value="UniProtKB-KW"/>
</dbReference>
<dbReference type="Gene3D" id="3.40.710.10">
    <property type="entry name" value="DD-peptidase/beta-lactamase superfamily"/>
    <property type="match status" value="1"/>
</dbReference>
<dbReference type="GO" id="GO:0008658">
    <property type="term" value="F:penicillin binding"/>
    <property type="evidence" value="ECO:0007669"/>
    <property type="project" value="InterPro"/>
</dbReference>
<dbReference type="InterPro" id="IPR001264">
    <property type="entry name" value="Glyco_trans_51"/>
</dbReference>
<dbReference type="SUPFAM" id="SSF53955">
    <property type="entry name" value="Lysozyme-like"/>
    <property type="match status" value="1"/>
</dbReference>
<comment type="catalytic activity">
    <reaction evidence="13">
        <text>[GlcNAc-(1-&gt;4)-Mur2Ac(oyl-L-Ala-gamma-D-Glu-L-Lys-D-Ala-D-Ala)](n)-di-trans,octa-cis-undecaprenyl diphosphate + beta-D-GlcNAc-(1-&gt;4)-Mur2Ac(oyl-L-Ala-gamma-D-Glu-L-Lys-D-Ala-D-Ala)-di-trans,octa-cis-undecaprenyl diphosphate = [GlcNAc-(1-&gt;4)-Mur2Ac(oyl-L-Ala-gamma-D-Glu-L-Lys-D-Ala-D-Ala)](n+1)-di-trans,octa-cis-undecaprenyl diphosphate + di-trans,octa-cis-undecaprenyl diphosphate + H(+)</text>
        <dbReference type="Rhea" id="RHEA:23708"/>
        <dbReference type="Rhea" id="RHEA-COMP:9602"/>
        <dbReference type="Rhea" id="RHEA-COMP:9603"/>
        <dbReference type="ChEBI" id="CHEBI:15378"/>
        <dbReference type="ChEBI" id="CHEBI:58405"/>
        <dbReference type="ChEBI" id="CHEBI:60033"/>
        <dbReference type="ChEBI" id="CHEBI:78435"/>
        <dbReference type="EC" id="2.4.99.28"/>
    </reaction>
</comment>
<keyword evidence="6" id="KW-0808">Transferase</keyword>